<accession>A0AAP0PKV3</accession>
<gene>
    <name evidence="1" type="ORF">Sjap_006237</name>
</gene>
<dbReference type="InterPro" id="IPR011990">
    <property type="entry name" value="TPR-like_helical_dom_sf"/>
</dbReference>
<comment type="caution">
    <text evidence="1">The sequence shown here is derived from an EMBL/GenBank/DDBJ whole genome shotgun (WGS) entry which is preliminary data.</text>
</comment>
<keyword evidence="2" id="KW-1185">Reference proteome</keyword>
<proteinExistence type="predicted"/>
<dbReference type="PANTHER" id="PTHR44102">
    <property type="entry name" value="PROTEIN NPG1"/>
    <property type="match status" value="1"/>
</dbReference>
<dbReference type="AlphaFoldDB" id="A0AAP0PKV3"/>
<protein>
    <submittedName>
        <fullName evidence="1">Uncharacterized protein</fullName>
    </submittedName>
</protein>
<dbReference type="InterPro" id="IPR043376">
    <property type="entry name" value="NPG1-like"/>
</dbReference>
<dbReference type="SUPFAM" id="SSF48452">
    <property type="entry name" value="TPR-like"/>
    <property type="match status" value="1"/>
</dbReference>
<dbReference type="PANTHER" id="PTHR44102:SF1">
    <property type="entry name" value="OS10G0471400 PROTEIN"/>
    <property type="match status" value="1"/>
</dbReference>
<evidence type="ECO:0000313" key="2">
    <source>
        <dbReference type="Proteomes" id="UP001417504"/>
    </source>
</evidence>
<evidence type="ECO:0000313" key="1">
    <source>
        <dbReference type="EMBL" id="KAK9146334.1"/>
    </source>
</evidence>
<organism evidence="1 2">
    <name type="scientific">Stephania japonica</name>
    <dbReference type="NCBI Taxonomy" id="461633"/>
    <lineage>
        <taxon>Eukaryota</taxon>
        <taxon>Viridiplantae</taxon>
        <taxon>Streptophyta</taxon>
        <taxon>Embryophyta</taxon>
        <taxon>Tracheophyta</taxon>
        <taxon>Spermatophyta</taxon>
        <taxon>Magnoliopsida</taxon>
        <taxon>Ranunculales</taxon>
        <taxon>Menispermaceae</taxon>
        <taxon>Menispermoideae</taxon>
        <taxon>Cissampelideae</taxon>
        <taxon>Stephania</taxon>
    </lineage>
</organism>
<sequence>MPGPTYGFYIKYQAKGIHKEALEAFTNAMDIDPGHVPSLVSTAVVLKQLGTQSLAVVRSGGMF</sequence>
<dbReference type="EMBL" id="JBBNAE010000002">
    <property type="protein sequence ID" value="KAK9146334.1"/>
    <property type="molecule type" value="Genomic_DNA"/>
</dbReference>
<reference evidence="1 2" key="1">
    <citation type="submission" date="2024-01" db="EMBL/GenBank/DDBJ databases">
        <title>Genome assemblies of Stephania.</title>
        <authorList>
            <person name="Yang L."/>
        </authorList>
    </citation>
    <scope>NUCLEOTIDE SEQUENCE [LARGE SCALE GENOMIC DNA]</scope>
    <source>
        <strain evidence="1">QJT</strain>
        <tissue evidence="1">Leaf</tissue>
    </source>
</reference>
<name>A0AAP0PKV3_9MAGN</name>
<dbReference type="Proteomes" id="UP001417504">
    <property type="component" value="Unassembled WGS sequence"/>
</dbReference>